<dbReference type="Proteomes" id="UP000001819">
    <property type="component" value="Chromosome X"/>
</dbReference>
<protein>
    <submittedName>
        <fullName evidence="3">Ubiquitin-conjugating enzyme E2-22 kDa-like</fullName>
    </submittedName>
</protein>
<feature type="domain" description="UBC core" evidence="1">
    <location>
        <begin position="11"/>
        <end position="159"/>
    </location>
</feature>
<dbReference type="InterPro" id="IPR000608">
    <property type="entry name" value="UBC"/>
</dbReference>
<proteinExistence type="predicted"/>
<dbReference type="Pfam" id="PF00179">
    <property type="entry name" value="UQ_con"/>
    <property type="match status" value="1"/>
</dbReference>
<keyword evidence="2" id="KW-1185">Reference proteome</keyword>
<evidence type="ECO:0000313" key="3">
    <source>
        <dbReference type="RefSeq" id="XP_002133731.2"/>
    </source>
</evidence>
<dbReference type="RefSeq" id="XP_002133731.2">
    <property type="nucleotide sequence ID" value="XM_002133695.3"/>
</dbReference>
<dbReference type="SUPFAM" id="SSF54495">
    <property type="entry name" value="UBC-like"/>
    <property type="match status" value="1"/>
</dbReference>
<reference evidence="3" key="1">
    <citation type="submission" date="2025-08" db="UniProtKB">
        <authorList>
            <consortium name="RefSeq"/>
        </authorList>
    </citation>
    <scope>IDENTIFICATION</scope>
    <source>
        <strain evidence="3">MV-25-SWS-2005</strain>
        <tissue evidence="3">Whole body</tissue>
    </source>
</reference>
<name>A0A6I8UYZ8_DROPS</name>
<dbReference type="KEGG" id="dpo:6902204"/>
<dbReference type="PROSITE" id="PS50127">
    <property type="entry name" value="UBC_2"/>
    <property type="match status" value="1"/>
</dbReference>
<evidence type="ECO:0000259" key="1">
    <source>
        <dbReference type="PROSITE" id="PS50127"/>
    </source>
</evidence>
<dbReference type="InterPro" id="IPR016135">
    <property type="entry name" value="UBQ-conjugating_enzyme/RWD"/>
</dbReference>
<dbReference type="Gene3D" id="3.10.110.10">
    <property type="entry name" value="Ubiquitin Conjugating Enzyme"/>
    <property type="match status" value="1"/>
</dbReference>
<dbReference type="InParanoid" id="A0A6I8UYZ8"/>
<organism evidence="2 3">
    <name type="scientific">Drosophila pseudoobscura pseudoobscura</name>
    <name type="common">Fruit fly</name>
    <dbReference type="NCBI Taxonomy" id="46245"/>
    <lineage>
        <taxon>Eukaryota</taxon>
        <taxon>Metazoa</taxon>
        <taxon>Ecdysozoa</taxon>
        <taxon>Arthropoda</taxon>
        <taxon>Hexapoda</taxon>
        <taxon>Insecta</taxon>
        <taxon>Pterygota</taxon>
        <taxon>Neoptera</taxon>
        <taxon>Endopterygota</taxon>
        <taxon>Diptera</taxon>
        <taxon>Brachycera</taxon>
        <taxon>Muscomorpha</taxon>
        <taxon>Ephydroidea</taxon>
        <taxon>Drosophilidae</taxon>
        <taxon>Drosophila</taxon>
        <taxon>Sophophora</taxon>
    </lineage>
</organism>
<dbReference type="PANTHER" id="PTHR24068">
    <property type="entry name" value="UBIQUITIN-CONJUGATING ENZYME E2"/>
    <property type="match status" value="1"/>
</dbReference>
<gene>
    <name evidence="3" type="primary">LOC6902204</name>
</gene>
<accession>A0A6I8UYZ8</accession>
<sequence length="211" mass="24187">MWSNTGAARVQREINTAMHMRSIGGETTERGFKLWLVDQSWSNLCVEIHGPPDSPYEGGVFVVKILVPDTYPVVPPQVEFRTRIWHPNISPESGAISLDILWKGWSPDMSIRTILMTVRNIIAIPDMGTPFDDDVARQYIHKHEMFVRTAKHWTNRYASGPNIIPEFDEKIQVLKDLGMYECLARSILSKKDWDVGKVSHNFLTIKSQHEN</sequence>
<dbReference type="SMART" id="SM00212">
    <property type="entry name" value="UBCc"/>
    <property type="match status" value="1"/>
</dbReference>
<evidence type="ECO:0000313" key="2">
    <source>
        <dbReference type="Proteomes" id="UP000001819"/>
    </source>
</evidence>
<dbReference type="AlphaFoldDB" id="A0A6I8UYZ8"/>